<dbReference type="AlphaFoldDB" id="G7E7A9"/>
<evidence type="ECO:0000313" key="1">
    <source>
        <dbReference type="EMBL" id="GAA98719.1"/>
    </source>
</evidence>
<gene>
    <name evidence="1" type="primary">Mo05407</name>
    <name evidence="1" type="ORF">E5Q_05407</name>
</gene>
<dbReference type="InParanoid" id="G7E7A9"/>
<dbReference type="HOGENOM" id="CLU_2596578_0_0_1"/>
<organism evidence="1 2">
    <name type="scientific">Mixia osmundae (strain CBS 9802 / IAM 14324 / JCM 22182 / KY 12970)</name>
    <dbReference type="NCBI Taxonomy" id="764103"/>
    <lineage>
        <taxon>Eukaryota</taxon>
        <taxon>Fungi</taxon>
        <taxon>Dikarya</taxon>
        <taxon>Basidiomycota</taxon>
        <taxon>Pucciniomycotina</taxon>
        <taxon>Mixiomycetes</taxon>
        <taxon>Mixiales</taxon>
        <taxon>Mixiaceae</taxon>
        <taxon>Mixia</taxon>
    </lineage>
</organism>
<evidence type="ECO:0000313" key="2">
    <source>
        <dbReference type="Proteomes" id="UP000009131"/>
    </source>
</evidence>
<reference evidence="1 2" key="2">
    <citation type="journal article" date="2012" name="Open Biol.">
        <title>Characteristics of nucleosomes and linker DNA regions on the genome of the basidiomycete Mixia osmundae revealed by mono- and dinucleosome mapping.</title>
        <authorList>
            <person name="Nishida H."/>
            <person name="Kondo S."/>
            <person name="Matsumoto T."/>
            <person name="Suzuki Y."/>
            <person name="Yoshikawa H."/>
            <person name="Taylor T.D."/>
            <person name="Sugiyama J."/>
        </authorList>
    </citation>
    <scope>NUCLEOTIDE SEQUENCE [LARGE SCALE GENOMIC DNA]</scope>
    <source>
        <strain evidence="2">CBS 9802 / IAM 14324 / JCM 22182 / KY 12970</strain>
    </source>
</reference>
<protein>
    <submittedName>
        <fullName evidence="1">Uncharacterized protein</fullName>
    </submittedName>
</protein>
<dbReference type="EMBL" id="BABT02000162">
    <property type="protein sequence ID" value="GAA98719.1"/>
    <property type="molecule type" value="Genomic_DNA"/>
</dbReference>
<keyword evidence="2" id="KW-1185">Reference proteome</keyword>
<sequence length="80" mass="8550">VLTLDTGSVEKPRVDPVGWISSTSNVMVARTVFPTLPCDEHCEADLTSLPTFAPDTIGERFATPAVQDAKIATQIDGYQG</sequence>
<reference evidence="1 2" key="1">
    <citation type="journal article" date="2011" name="J. Gen. Appl. Microbiol.">
        <title>Draft genome sequencing of the enigmatic basidiomycete Mixia osmundae.</title>
        <authorList>
            <person name="Nishida H."/>
            <person name="Nagatsuka Y."/>
            <person name="Sugiyama J."/>
        </authorList>
    </citation>
    <scope>NUCLEOTIDE SEQUENCE [LARGE SCALE GENOMIC DNA]</scope>
    <source>
        <strain evidence="2">CBS 9802 / IAM 14324 / JCM 22182 / KY 12970</strain>
    </source>
</reference>
<comment type="caution">
    <text evidence="1">The sequence shown here is derived from an EMBL/GenBank/DDBJ whole genome shotgun (WGS) entry which is preliminary data.</text>
</comment>
<feature type="non-terminal residue" evidence="1">
    <location>
        <position position="80"/>
    </location>
</feature>
<accession>G7E7A9</accession>
<name>G7E7A9_MIXOS</name>
<dbReference type="Proteomes" id="UP000009131">
    <property type="component" value="Unassembled WGS sequence"/>
</dbReference>
<proteinExistence type="predicted"/>
<feature type="non-terminal residue" evidence="1">
    <location>
        <position position="1"/>
    </location>
</feature>